<evidence type="ECO:0000313" key="15">
    <source>
        <dbReference type="EMBL" id="CAA9427044.1"/>
    </source>
</evidence>
<keyword evidence="7" id="KW-0547">Nucleotide-binding</keyword>
<keyword evidence="6 13" id="KW-0812">Transmembrane</keyword>
<evidence type="ECO:0000256" key="12">
    <source>
        <dbReference type="ARBA" id="ARBA00023136"/>
    </source>
</evidence>
<keyword evidence="9" id="KW-0067">ATP-binding</keyword>
<evidence type="ECO:0000256" key="10">
    <source>
        <dbReference type="ARBA" id="ARBA00022989"/>
    </source>
</evidence>
<feature type="domain" description="Histidine kinase" evidence="14">
    <location>
        <begin position="176"/>
        <end position="369"/>
    </location>
</feature>
<dbReference type="Pfam" id="PF07568">
    <property type="entry name" value="HisKA_2"/>
    <property type="match status" value="1"/>
</dbReference>
<protein>
    <recommendedName>
        <fullName evidence="3">histidine kinase</fullName>
        <ecNumber evidence="3">2.7.13.3</ecNumber>
    </recommendedName>
</protein>
<dbReference type="Pfam" id="PF02518">
    <property type="entry name" value="HATPase_c"/>
    <property type="match status" value="1"/>
</dbReference>
<dbReference type="PROSITE" id="PS50109">
    <property type="entry name" value="HIS_KIN"/>
    <property type="match status" value="1"/>
</dbReference>
<dbReference type="Gene3D" id="3.30.565.10">
    <property type="entry name" value="Histidine kinase-like ATPase, C-terminal domain"/>
    <property type="match status" value="1"/>
</dbReference>
<dbReference type="SUPFAM" id="SSF55874">
    <property type="entry name" value="ATPase domain of HSP90 chaperone/DNA topoisomerase II/histidine kinase"/>
    <property type="match status" value="1"/>
</dbReference>
<dbReference type="EMBL" id="CADCUU010000385">
    <property type="protein sequence ID" value="CAA9427044.1"/>
    <property type="molecule type" value="Genomic_DNA"/>
</dbReference>
<dbReference type="InterPro" id="IPR011495">
    <property type="entry name" value="Sig_transdc_His_kin_sub2_dim/P"/>
</dbReference>
<gene>
    <name evidence="15" type="ORF">AVDCRST_MAG15-2599</name>
</gene>
<dbReference type="InterPro" id="IPR005467">
    <property type="entry name" value="His_kinase_dom"/>
</dbReference>
<sequence length="369" mass="39186">MLPGHACPALPRESEDSTLTVALSDAGRGSAPRQSLLDQVADWSIRPSSVLFRLSWVAGTFVAATALRLALSPYLPPGFPFLTYFPAIAVTAVVAGSSSGAVLAVLCFLSAWFLFVPPFYTFPVDPPSLVAMGLYVAVVSTEVGLVYIMRRSLRRLAEAEAASREVARSRTLMFHELQHRVSNNLAVVASLLQLQKRGVKDPDAAHALEAAVARVNVVSRLNRLLHNPEAQDINFGAFLRAMVPDAMTASGIAGRVTAEVRVEPVVVTAETAVPLGLVATELLANAIEHGFPDGRAGTILVTLERVGDVARLAIRDDGVGLPPDFDVERTRSLGLMIARQFASQLDAPLTIERDAGGGAVARLDVPLGG</sequence>
<keyword evidence="11" id="KW-0902">Two-component regulatory system</keyword>
<evidence type="ECO:0000256" key="8">
    <source>
        <dbReference type="ARBA" id="ARBA00022777"/>
    </source>
</evidence>
<comment type="catalytic activity">
    <reaction evidence="1">
        <text>ATP + protein L-histidine = ADP + protein N-phospho-L-histidine.</text>
        <dbReference type="EC" id="2.7.13.3"/>
    </reaction>
</comment>
<name>A0A6J4PVX3_9RHOB</name>
<dbReference type="GO" id="GO:0000160">
    <property type="term" value="P:phosphorelay signal transduction system"/>
    <property type="evidence" value="ECO:0007669"/>
    <property type="project" value="UniProtKB-KW"/>
</dbReference>
<dbReference type="PANTHER" id="PTHR41523:SF8">
    <property type="entry name" value="ETHYLENE RESPONSE SENSOR PROTEIN"/>
    <property type="match status" value="1"/>
</dbReference>
<dbReference type="SMART" id="SM00387">
    <property type="entry name" value="HATPase_c"/>
    <property type="match status" value="1"/>
</dbReference>
<evidence type="ECO:0000256" key="13">
    <source>
        <dbReference type="SAM" id="Phobius"/>
    </source>
</evidence>
<keyword evidence="8" id="KW-0418">Kinase</keyword>
<accession>A0A6J4PVX3</accession>
<keyword evidence="4" id="KW-0597">Phosphoprotein</keyword>
<dbReference type="GO" id="GO:0004673">
    <property type="term" value="F:protein histidine kinase activity"/>
    <property type="evidence" value="ECO:0007669"/>
    <property type="project" value="UniProtKB-EC"/>
</dbReference>
<evidence type="ECO:0000256" key="7">
    <source>
        <dbReference type="ARBA" id="ARBA00022741"/>
    </source>
</evidence>
<evidence type="ECO:0000259" key="14">
    <source>
        <dbReference type="PROSITE" id="PS50109"/>
    </source>
</evidence>
<comment type="subcellular location">
    <subcellularLocation>
        <location evidence="2">Membrane</location>
        <topology evidence="2">Multi-pass membrane protein</topology>
    </subcellularLocation>
</comment>
<evidence type="ECO:0000256" key="11">
    <source>
        <dbReference type="ARBA" id="ARBA00023012"/>
    </source>
</evidence>
<keyword evidence="12 13" id="KW-0472">Membrane</keyword>
<feature type="transmembrane region" description="Helical" evidence="13">
    <location>
        <begin position="83"/>
        <end position="116"/>
    </location>
</feature>
<evidence type="ECO:0000256" key="1">
    <source>
        <dbReference type="ARBA" id="ARBA00000085"/>
    </source>
</evidence>
<dbReference type="AlphaFoldDB" id="A0A6J4PVX3"/>
<dbReference type="PANTHER" id="PTHR41523">
    <property type="entry name" value="TWO-COMPONENT SYSTEM SENSOR PROTEIN"/>
    <property type="match status" value="1"/>
</dbReference>
<evidence type="ECO:0000256" key="6">
    <source>
        <dbReference type="ARBA" id="ARBA00022692"/>
    </source>
</evidence>
<dbReference type="GO" id="GO:0005524">
    <property type="term" value="F:ATP binding"/>
    <property type="evidence" value="ECO:0007669"/>
    <property type="project" value="UniProtKB-KW"/>
</dbReference>
<dbReference type="InterPro" id="IPR003594">
    <property type="entry name" value="HATPase_dom"/>
</dbReference>
<evidence type="ECO:0000256" key="9">
    <source>
        <dbReference type="ARBA" id="ARBA00022840"/>
    </source>
</evidence>
<keyword evidence="10 13" id="KW-1133">Transmembrane helix</keyword>
<evidence type="ECO:0000256" key="5">
    <source>
        <dbReference type="ARBA" id="ARBA00022679"/>
    </source>
</evidence>
<evidence type="ECO:0000256" key="2">
    <source>
        <dbReference type="ARBA" id="ARBA00004141"/>
    </source>
</evidence>
<dbReference type="InterPro" id="IPR036890">
    <property type="entry name" value="HATPase_C_sf"/>
</dbReference>
<keyword evidence="5" id="KW-0808">Transferase</keyword>
<dbReference type="EC" id="2.7.13.3" evidence="3"/>
<organism evidence="15">
    <name type="scientific">uncultured Rubellimicrobium sp</name>
    <dbReference type="NCBI Taxonomy" id="543078"/>
    <lineage>
        <taxon>Bacteria</taxon>
        <taxon>Pseudomonadati</taxon>
        <taxon>Pseudomonadota</taxon>
        <taxon>Alphaproteobacteria</taxon>
        <taxon>Rhodobacterales</taxon>
        <taxon>Roseobacteraceae</taxon>
        <taxon>Rubellimicrobium</taxon>
        <taxon>environmental samples</taxon>
    </lineage>
</organism>
<evidence type="ECO:0000256" key="3">
    <source>
        <dbReference type="ARBA" id="ARBA00012438"/>
    </source>
</evidence>
<proteinExistence type="predicted"/>
<reference evidence="15" key="1">
    <citation type="submission" date="2020-02" db="EMBL/GenBank/DDBJ databases">
        <authorList>
            <person name="Meier V. D."/>
        </authorList>
    </citation>
    <scope>NUCLEOTIDE SEQUENCE</scope>
    <source>
        <strain evidence="15">AVDCRST_MAG15</strain>
    </source>
</reference>
<feature type="transmembrane region" description="Helical" evidence="13">
    <location>
        <begin position="128"/>
        <end position="148"/>
    </location>
</feature>
<dbReference type="InterPro" id="IPR025201">
    <property type="entry name" value="KdpD_TM"/>
</dbReference>
<dbReference type="InterPro" id="IPR038318">
    <property type="entry name" value="KdpD_sf"/>
</dbReference>
<dbReference type="Pfam" id="PF13493">
    <property type="entry name" value="DUF4118"/>
    <property type="match status" value="1"/>
</dbReference>
<feature type="transmembrane region" description="Helical" evidence="13">
    <location>
        <begin position="50"/>
        <end position="71"/>
    </location>
</feature>
<dbReference type="Gene3D" id="1.20.120.620">
    <property type="entry name" value="Backbone structure of the membrane domain of e. Coli histidine kinase receptor kdpd"/>
    <property type="match status" value="1"/>
</dbReference>
<dbReference type="GO" id="GO:0016020">
    <property type="term" value="C:membrane"/>
    <property type="evidence" value="ECO:0007669"/>
    <property type="project" value="UniProtKB-SubCell"/>
</dbReference>
<evidence type="ECO:0000256" key="4">
    <source>
        <dbReference type="ARBA" id="ARBA00022553"/>
    </source>
</evidence>